<feature type="transmembrane region" description="Helical" evidence="1">
    <location>
        <begin position="249"/>
        <end position="267"/>
    </location>
</feature>
<sequence>MDTATAGDITLITVIVALRLLVPLLLPLIPLPAIIACLVIDAADQTIFQNHLTPATWSAVENSYQGYDKSLDIYYLAMAYMATMRNWTNLVAVSVSQFLWYYRLVGVTIFETLHDSADPSSWRWLLLVFPNTFEYFFIAYETVRLRWDPRRMSKRFVIGMAAFIWIFIKLPQEWWIHVAELDFTDFADEHGWVYPTLVVLLVAAVPVTWWLLHSVLPAKDWNLHVLADRLRPVTSPAGRLFSWPLLEKIALIGLIIVIFMQILPGATPRPSQIVVAASIYVVIDSAFSLLVGLRHRSMMTSVLLFVGLAAVNLATTEVLHLLSNRFQVDHALFFALLLSLIVTWYDRYRPVLDERRAAEPAQAAA</sequence>
<feature type="transmembrane region" description="Helical" evidence="1">
    <location>
        <begin position="192"/>
        <end position="212"/>
    </location>
</feature>
<feature type="transmembrane region" description="Helical" evidence="1">
    <location>
        <begin position="302"/>
        <end position="322"/>
    </location>
</feature>
<keyword evidence="1" id="KW-1133">Transmembrane helix</keyword>
<feature type="transmembrane region" description="Helical" evidence="1">
    <location>
        <begin position="20"/>
        <end position="40"/>
    </location>
</feature>
<feature type="transmembrane region" description="Helical" evidence="1">
    <location>
        <begin position="273"/>
        <end position="293"/>
    </location>
</feature>
<evidence type="ECO:0000313" key="3">
    <source>
        <dbReference type="Proteomes" id="UP001596189"/>
    </source>
</evidence>
<comment type="caution">
    <text evidence="2">The sequence shown here is derived from an EMBL/GenBank/DDBJ whole genome shotgun (WGS) entry which is preliminary data.</text>
</comment>
<feature type="transmembrane region" description="Helical" evidence="1">
    <location>
        <begin position="124"/>
        <end position="143"/>
    </location>
</feature>
<gene>
    <name evidence="2" type="ORF">ACFQDO_14905</name>
</gene>
<feature type="transmembrane region" description="Helical" evidence="1">
    <location>
        <begin position="155"/>
        <end position="172"/>
    </location>
</feature>
<protein>
    <submittedName>
        <fullName evidence="2">Uncharacterized protein</fullName>
    </submittedName>
</protein>
<keyword evidence="1" id="KW-0472">Membrane</keyword>
<dbReference type="RefSeq" id="WP_345714880.1">
    <property type="nucleotide sequence ID" value="NZ_BAABFP010000002.1"/>
</dbReference>
<proteinExistence type="predicted"/>
<dbReference type="EMBL" id="JBHSRD010000004">
    <property type="protein sequence ID" value="MFC6008425.1"/>
    <property type="molecule type" value="Genomic_DNA"/>
</dbReference>
<reference evidence="3" key="1">
    <citation type="journal article" date="2019" name="Int. J. Syst. Evol. Microbiol.">
        <title>The Global Catalogue of Microorganisms (GCM) 10K type strain sequencing project: providing services to taxonomists for standard genome sequencing and annotation.</title>
        <authorList>
            <consortium name="The Broad Institute Genomics Platform"/>
            <consortium name="The Broad Institute Genome Sequencing Center for Infectious Disease"/>
            <person name="Wu L."/>
            <person name="Ma J."/>
        </authorList>
    </citation>
    <scope>NUCLEOTIDE SEQUENCE [LARGE SCALE GENOMIC DNA]</scope>
    <source>
        <strain evidence="3">KACC 14249</strain>
    </source>
</reference>
<keyword evidence="3" id="KW-1185">Reference proteome</keyword>
<keyword evidence="1" id="KW-0812">Transmembrane</keyword>
<name>A0ABW1JHJ3_9ACTN</name>
<accession>A0ABW1JHJ3</accession>
<dbReference type="Proteomes" id="UP001596189">
    <property type="component" value="Unassembled WGS sequence"/>
</dbReference>
<evidence type="ECO:0000256" key="1">
    <source>
        <dbReference type="SAM" id="Phobius"/>
    </source>
</evidence>
<feature type="transmembrane region" description="Helical" evidence="1">
    <location>
        <begin position="87"/>
        <end position="104"/>
    </location>
</feature>
<evidence type="ECO:0000313" key="2">
    <source>
        <dbReference type="EMBL" id="MFC6008425.1"/>
    </source>
</evidence>
<feature type="transmembrane region" description="Helical" evidence="1">
    <location>
        <begin position="328"/>
        <end position="346"/>
    </location>
</feature>
<organism evidence="2 3">
    <name type="scientific">Angustibacter luteus</name>
    <dbReference type="NCBI Taxonomy" id="658456"/>
    <lineage>
        <taxon>Bacteria</taxon>
        <taxon>Bacillati</taxon>
        <taxon>Actinomycetota</taxon>
        <taxon>Actinomycetes</taxon>
        <taxon>Kineosporiales</taxon>
        <taxon>Kineosporiaceae</taxon>
    </lineage>
</organism>